<dbReference type="EMBL" id="CM001484">
    <property type="protein sequence ID" value="EIF00168.1"/>
    <property type="molecule type" value="Genomic_DNA"/>
</dbReference>
<name>I1D5E3_9PSEU</name>
<dbReference type="HOGENOM" id="CLU_1502428_0_0_11"/>
<dbReference type="InterPro" id="IPR018561">
    <property type="entry name" value="AosR"/>
</dbReference>
<dbReference type="STRING" id="928724.SacglDRAFT_03306"/>
<proteinExistence type="predicted"/>
<keyword evidence="2" id="KW-1185">Reference proteome</keyword>
<reference evidence="1 2" key="1">
    <citation type="submission" date="2011-09" db="EMBL/GenBank/DDBJ databases">
        <authorList>
            <consortium name="US DOE Joint Genome Institute (JGI-PGF)"/>
            <person name="Lucas S."/>
            <person name="Han J."/>
            <person name="Lapidus A."/>
            <person name="Cheng J.-F."/>
            <person name="Goodwin L."/>
            <person name="Pitluck S."/>
            <person name="Peters L."/>
            <person name="Land M.L."/>
            <person name="Hauser L."/>
            <person name="Brambilla E."/>
            <person name="Klenk H.-P."/>
            <person name="Woyke T.J."/>
        </authorList>
    </citation>
    <scope>NUCLEOTIDE SEQUENCE [LARGE SCALE GENOMIC DNA]</scope>
    <source>
        <strain evidence="1 2">K62</strain>
    </source>
</reference>
<dbReference type="AlphaFoldDB" id="I1D5E3"/>
<reference evidence="2" key="2">
    <citation type="submission" date="2012-01" db="EMBL/GenBank/DDBJ databases">
        <title>Noncontiguous Finished sequence of chromosome of Saccharomonospora glauca K62.</title>
        <authorList>
            <consortium name="US DOE Joint Genome Institute"/>
            <person name="Lucas S."/>
            <person name="Han J."/>
            <person name="Lapidus A."/>
            <person name="Cheng J.-F."/>
            <person name="Goodwin L."/>
            <person name="Pitluck S."/>
            <person name="Peters L."/>
            <person name="Mikhailova N."/>
            <person name="Held B."/>
            <person name="Detter J.C."/>
            <person name="Han C."/>
            <person name="Tapia R."/>
            <person name="Land M."/>
            <person name="Hauser L."/>
            <person name="Kyrpides N."/>
            <person name="Ivanova N."/>
            <person name="Pagani I."/>
            <person name="Brambilla E.-M."/>
            <person name="Klenk H.-P."/>
            <person name="Woyke T."/>
        </authorList>
    </citation>
    <scope>NUCLEOTIDE SEQUENCE [LARGE SCALE GENOMIC DNA]</scope>
    <source>
        <strain evidence="2">K62</strain>
    </source>
</reference>
<sequence length="187" mass="20954">MTGEFVRAWRAGQGVRLAVSRTVVEGLLRVFDDLECSLTGQRRRFGRRPRPLPDRRLFPDAYFDRDASDAFRARHGEDMRRRVLDAVRRTAVLFVHAHDAGHDPAVVAVPEVAVPDVFCALAHAQSLFVSRPRWNVLVDWPTVTLRKGGRELTWLVTCQTALAEAALAAPGSDEALEEPTELEFPTL</sequence>
<protein>
    <submittedName>
        <fullName evidence="1">Uncharacterized protein</fullName>
    </submittedName>
</protein>
<dbReference type="Proteomes" id="UP000005087">
    <property type="component" value="Chromosome"/>
</dbReference>
<dbReference type="Pfam" id="PF09438">
    <property type="entry name" value="DUF2017"/>
    <property type="match status" value="1"/>
</dbReference>
<dbReference type="OrthoDB" id="3555942at2"/>
<accession>I1D5E3</accession>
<dbReference type="eggNOG" id="ENOG5030XS0">
    <property type="taxonomic scope" value="Bacteria"/>
</dbReference>
<evidence type="ECO:0000313" key="2">
    <source>
        <dbReference type="Proteomes" id="UP000005087"/>
    </source>
</evidence>
<evidence type="ECO:0000313" key="1">
    <source>
        <dbReference type="EMBL" id="EIF00168.1"/>
    </source>
</evidence>
<dbReference type="RefSeq" id="WP_005465898.1">
    <property type="nucleotide sequence ID" value="NZ_CM001484.1"/>
</dbReference>
<organism evidence="1 2">
    <name type="scientific">Saccharomonospora glauca K62</name>
    <dbReference type="NCBI Taxonomy" id="928724"/>
    <lineage>
        <taxon>Bacteria</taxon>
        <taxon>Bacillati</taxon>
        <taxon>Actinomycetota</taxon>
        <taxon>Actinomycetes</taxon>
        <taxon>Pseudonocardiales</taxon>
        <taxon>Pseudonocardiaceae</taxon>
        <taxon>Saccharomonospora</taxon>
    </lineage>
</organism>
<gene>
    <name evidence="1" type="ORF">SacglDRAFT_03306</name>
</gene>